<dbReference type="Proteomes" id="UP000266723">
    <property type="component" value="Unassembled WGS sequence"/>
</dbReference>
<organism evidence="2 3">
    <name type="scientific">Brassica cretica</name>
    <name type="common">Mustard</name>
    <dbReference type="NCBI Taxonomy" id="69181"/>
    <lineage>
        <taxon>Eukaryota</taxon>
        <taxon>Viridiplantae</taxon>
        <taxon>Streptophyta</taxon>
        <taxon>Embryophyta</taxon>
        <taxon>Tracheophyta</taxon>
        <taxon>Spermatophyta</taxon>
        <taxon>Magnoliopsida</taxon>
        <taxon>eudicotyledons</taxon>
        <taxon>Gunneridae</taxon>
        <taxon>Pentapetalae</taxon>
        <taxon>rosids</taxon>
        <taxon>malvids</taxon>
        <taxon>Brassicales</taxon>
        <taxon>Brassicaceae</taxon>
        <taxon>Brassiceae</taxon>
        <taxon>Brassica</taxon>
    </lineage>
</organism>
<reference evidence="2 3" key="1">
    <citation type="journal article" date="2020" name="BMC Genomics">
        <title>Intraspecific diversification of the crop wild relative Brassica cretica Lam. using demographic model selection.</title>
        <authorList>
            <person name="Kioukis A."/>
            <person name="Michalopoulou V.A."/>
            <person name="Briers L."/>
            <person name="Pirintsos S."/>
            <person name="Studholme D.J."/>
            <person name="Pavlidis P."/>
            <person name="Sarris P.F."/>
        </authorList>
    </citation>
    <scope>NUCLEOTIDE SEQUENCE [LARGE SCALE GENOMIC DNA]</scope>
    <source>
        <strain evidence="3">cv. PFS-1207/04</strain>
    </source>
</reference>
<evidence type="ECO:0000313" key="2">
    <source>
        <dbReference type="EMBL" id="KAF3531732.1"/>
    </source>
</evidence>
<gene>
    <name evidence="2" type="ORF">DY000_02040848</name>
</gene>
<evidence type="ECO:0000313" key="3">
    <source>
        <dbReference type="Proteomes" id="UP000266723"/>
    </source>
</evidence>
<sequence length="253" mass="28734">MSKRLERNGSRNQTRSPARSFGPFEHTVQLGGCPSWIEQATSSAIRRAGPVQFGGQPSGIEHATSSAINRAGPVQFGGWPSRIEQATSSSDQLKRPARPSAEVDRTRDQLGHPPSWTSSVWGMAELKRLCYLHPVLAAPPFGIRSNLLLFHLDRSHPEVTKRRCDRPSSSNAPPPVFDRHPWPREREGEPIETWENYADPNEDARHKDCTHRVIENGWDDYDSMFYNEWLKVTIEPMSFIDWATIRQLGLRKT</sequence>
<evidence type="ECO:0000256" key="1">
    <source>
        <dbReference type="SAM" id="MobiDB-lite"/>
    </source>
</evidence>
<feature type="region of interest" description="Disordered" evidence="1">
    <location>
        <begin position="71"/>
        <end position="112"/>
    </location>
</feature>
<accession>A0ABQ7BGK8</accession>
<feature type="compositionally biased region" description="Basic and acidic residues" evidence="1">
    <location>
        <begin position="101"/>
        <end position="110"/>
    </location>
</feature>
<protein>
    <submittedName>
        <fullName evidence="2">Uncharacterized protein</fullName>
    </submittedName>
</protein>
<feature type="region of interest" description="Disordered" evidence="1">
    <location>
        <begin position="1"/>
        <end position="26"/>
    </location>
</feature>
<proteinExistence type="predicted"/>
<comment type="caution">
    <text evidence="2">The sequence shown here is derived from an EMBL/GenBank/DDBJ whole genome shotgun (WGS) entry which is preliminary data.</text>
</comment>
<dbReference type="EMBL" id="QGKV02001507">
    <property type="protein sequence ID" value="KAF3531732.1"/>
    <property type="molecule type" value="Genomic_DNA"/>
</dbReference>
<name>A0ABQ7BGK8_BRACR</name>
<feature type="region of interest" description="Disordered" evidence="1">
    <location>
        <begin position="160"/>
        <end position="184"/>
    </location>
</feature>
<keyword evidence="3" id="KW-1185">Reference proteome</keyword>